<comment type="caution">
    <text evidence="1">The sequence shown here is derived from an EMBL/GenBank/DDBJ whole genome shotgun (WGS) entry which is preliminary data.</text>
</comment>
<gene>
    <name evidence="1" type="ORF">M9458_012271</name>
</gene>
<protein>
    <submittedName>
        <fullName evidence="1">Uncharacterized protein</fullName>
    </submittedName>
</protein>
<keyword evidence="2" id="KW-1185">Reference proteome</keyword>
<evidence type="ECO:0000313" key="2">
    <source>
        <dbReference type="Proteomes" id="UP001529510"/>
    </source>
</evidence>
<name>A0ABD0R7G5_CIRMR</name>
<dbReference type="AlphaFoldDB" id="A0ABD0R7G5"/>
<sequence>KVLLRILKHPDVIQEIKFNENDKKSVHHYLYLRGKPVDYFILILQVMAQTDASYLMLSRVVAWKAFKAN</sequence>
<dbReference type="Proteomes" id="UP001529510">
    <property type="component" value="Unassembled WGS sequence"/>
</dbReference>
<feature type="non-terminal residue" evidence="1">
    <location>
        <position position="1"/>
    </location>
</feature>
<reference evidence="1 2" key="1">
    <citation type="submission" date="2024-05" db="EMBL/GenBank/DDBJ databases">
        <title>Genome sequencing and assembly of Indian major carp, Cirrhinus mrigala (Hamilton, 1822).</title>
        <authorList>
            <person name="Mohindra V."/>
            <person name="Chowdhury L.M."/>
            <person name="Lal K."/>
            <person name="Jena J.K."/>
        </authorList>
    </citation>
    <scope>NUCLEOTIDE SEQUENCE [LARGE SCALE GENOMIC DNA]</scope>
    <source>
        <strain evidence="1">CM1030</strain>
        <tissue evidence="1">Blood</tissue>
    </source>
</reference>
<organism evidence="1 2">
    <name type="scientific">Cirrhinus mrigala</name>
    <name type="common">Mrigala</name>
    <dbReference type="NCBI Taxonomy" id="683832"/>
    <lineage>
        <taxon>Eukaryota</taxon>
        <taxon>Metazoa</taxon>
        <taxon>Chordata</taxon>
        <taxon>Craniata</taxon>
        <taxon>Vertebrata</taxon>
        <taxon>Euteleostomi</taxon>
        <taxon>Actinopterygii</taxon>
        <taxon>Neopterygii</taxon>
        <taxon>Teleostei</taxon>
        <taxon>Ostariophysi</taxon>
        <taxon>Cypriniformes</taxon>
        <taxon>Cyprinidae</taxon>
        <taxon>Labeoninae</taxon>
        <taxon>Labeonini</taxon>
        <taxon>Cirrhinus</taxon>
    </lineage>
</organism>
<dbReference type="EMBL" id="JAMKFB020000005">
    <property type="protein sequence ID" value="KAL0193975.1"/>
    <property type="molecule type" value="Genomic_DNA"/>
</dbReference>
<evidence type="ECO:0000313" key="1">
    <source>
        <dbReference type="EMBL" id="KAL0193975.1"/>
    </source>
</evidence>
<dbReference type="Pfam" id="PF25562">
    <property type="entry name" value="CNBH_CNNM2_C"/>
    <property type="match status" value="1"/>
</dbReference>
<proteinExistence type="predicted"/>
<accession>A0ABD0R7G5</accession>